<dbReference type="RefSeq" id="WP_089771231.1">
    <property type="nucleotide sequence ID" value="NZ_FNTX01000001.1"/>
</dbReference>
<accession>A0A1H5BKN1</accession>
<dbReference type="SUPFAM" id="SSF50998">
    <property type="entry name" value="Quinoprotein alcohol dehydrogenase-like"/>
    <property type="match status" value="1"/>
</dbReference>
<protein>
    <recommendedName>
        <fullName evidence="1">Pyrrolo-quinoline quinone repeat domain-containing protein</fullName>
    </recommendedName>
</protein>
<proteinExistence type="predicted"/>
<organism evidence="2 3">
    <name type="scientific">Ruania alba</name>
    <dbReference type="NCBI Taxonomy" id="648782"/>
    <lineage>
        <taxon>Bacteria</taxon>
        <taxon>Bacillati</taxon>
        <taxon>Actinomycetota</taxon>
        <taxon>Actinomycetes</taxon>
        <taxon>Micrococcales</taxon>
        <taxon>Ruaniaceae</taxon>
        <taxon>Ruania</taxon>
    </lineage>
</organism>
<evidence type="ECO:0000313" key="3">
    <source>
        <dbReference type="Proteomes" id="UP000199220"/>
    </source>
</evidence>
<feature type="domain" description="Pyrrolo-quinoline quinone repeat" evidence="1">
    <location>
        <begin position="25"/>
        <end position="103"/>
    </location>
</feature>
<dbReference type="STRING" id="648782.SAMN04488554_0127"/>
<dbReference type="Pfam" id="PF13360">
    <property type="entry name" value="PQQ_2"/>
    <property type="match status" value="1"/>
</dbReference>
<name>A0A1H5BKN1_9MICO</name>
<dbReference type="InterPro" id="IPR011047">
    <property type="entry name" value="Quinoprotein_ADH-like_sf"/>
</dbReference>
<dbReference type="Gene3D" id="2.130.10.10">
    <property type="entry name" value="YVTN repeat-like/Quinoprotein amine dehydrogenase"/>
    <property type="match status" value="1"/>
</dbReference>
<dbReference type="EMBL" id="FNTX01000001">
    <property type="protein sequence ID" value="SED54867.1"/>
    <property type="molecule type" value="Genomic_DNA"/>
</dbReference>
<evidence type="ECO:0000259" key="1">
    <source>
        <dbReference type="Pfam" id="PF13360"/>
    </source>
</evidence>
<reference evidence="3" key="1">
    <citation type="submission" date="2016-10" db="EMBL/GenBank/DDBJ databases">
        <authorList>
            <person name="Varghese N."/>
            <person name="Submissions S."/>
        </authorList>
    </citation>
    <scope>NUCLEOTIDE SEQUENCE [LARGE SCALE GENOMIC DNA]</scope>
    <source>
        <strain evidence="3">DSM 21368</strain>
    </source>
</reference>
<gene>
    <name evidence="2" type="ORF">SAMN04488554_0127</name>
</gene>
<evidence type="ECO:0000313" key="2">
    <source>
        <dbReference type="EMBL" id="SED54867.1"/>
    </source>
</evidence>
<sequence length="393" mass="41994">MVAVVLLVAGVVSSPGGMRPIATAEVTWAVDVASGSSPSVWVMDGLVTIVEAERVVARTPEDGAERWTVPLDDPLCSSDGLRLACVTTDGTDAVITEIDADGSTHDQQIPGVQVATPLGADLVVAGGEMAAPWVERLDPHGEAVWHTDLEGHLEAPETLAFGHLHATDERVLWRFTDGDFIWPIFQAIDPDDGEPFHVFPPARASSSDPDAHVRERHVLESDERDPTSSIVLLQGGVAPGVDEPWLWRWDEREAPLAIDGDTVVTTLLSESLHGAGDEPPDQDGPLHPAAVRFRDLRSGQTLAESDSPYLDVTCPCTATPDGLVARGIRVADRAALDEGQGTVDLVLFNRETASPTWRHPLVTEWGNDTTRLASHGEAVFVLTGGEVVALTAQ</sequence>
<dbReference type="InterPro" id="IPR002372">
    <property type="entry name" value="PQQ_rpt_dom"/>
</dbReference>
<dbReference type="OrthoDB" id="4813894at2"/>
<dbReference type="Proteomes" id="UP000199220">
    <property type="component" value="Unassembled WGS sequence"/>
</dbReference>
<keyword evidence="3" id="KW-1185">Reference proteome</keyword>
<dbReference type="AlphaFoldDB" id="A0A1H5BKN1"/>
<dbReference type="InterPro" id="IPR015943">
    <property type="entry name" value="WD40/YVTN_repeat-like_dom_sf"/>
</dbReference>